<reference evidence="4 5" key="1">
    <citation type="submission" date="2019-06" db="EMBL/GenBank/DDBJ databases">
        <title>Sequencing the genomes of 1000 actinobacteria strains.</title>
        <authorList>
            <person name="Klenk H.-P."/>
        </authorList>
    </citation>
    <scope>NUCLEOTIDE SEQUENCE [LARGE SCALE GENOMIC DNA]</scope>
    <source>
        <strain evidence="4 5">DSM 21776</strain>
    </source>
</reference>
<dbReference type="RefSeq" id="WP_141819524.1">
    <property type="nucleotide sequence ID" value="NZ_BAAAQC010000005.1"/>
</dbReference>
<feature type="compositionally biased region" description="Low complexity" evidence="2">
    <location>
        <begin position="41"/>
        <end position="67"/>
    </location>
</feature>
<protein>
    <submittedName>
        <fullName evidence="4">Peptidyl-prolyl cis-trans isomerase B (Cyclophilin B)</fullName>
    </submittedName>
</protein>
<dbReference type="Gene3D" id="2.40.100.10">
    <property type="entry name" value="Cyclophilin-like"/>
    <property type="match status" value="1"/>
</dbReference>
<evidence type="ECO:0000256" key="1">
    <source>
        <dbReference type="ARBA" id="ARBA00002388"/>
    </source>
</evidence>
<dbReference type="OrthoDB" id="5507614at2"/>
<dbReference type="EMBL" id="VFQF01000001">
    <property type="protein sequence ID" value="TQN47352.1"/>
    <property type="molecule type" value="Genomic_DNA"/>
</dbReference>
<feature type="region of interest" description="Disordered" evidence="2">
    <location>
        <begin position="41"/>
        <end position="72"/>
    </location>
</feature>
<evidence type="ECO:0000256" key="2">
    <source>
        <dbReference type="SAM" id="MobiDB-lite"/>
    </source>
</evidence>
<dbReference type="InterPro" id="IPR044666">
    <property type="entry name" value="Cyclophilin_A-like"/>
</dbReference>
<proteinExistence type="predicted"/>
<gene>
    <name evidence="4" type="ORF">FHX52_0445</name>
</gene>
<dbReference type="PANTHER" id="PTHR45625:SF3">
    <property type="entry name" value="PEPTIDYL-PROLYL CIS-TRANS ISOMERASE B-RELATED"/>
    <property type="match status" value="1"/>
</dbReference>
<comment type="caution">
    <text evidence="4">The sequence shown here is derived from an EMBL/GenBank/DDBJ whole genome shotgun (WGS) entry which is preliminary data.</text>
</comment>
<dbReference type="PROSITE" id="PS50072">
    <property type="entry name" value="CSA_PPIASE_2"/>
    <property type="match status" value="1"/>
</dbReference>
<dbReference type="SUPFAM" id="SSF50891">
    <property type="entry name" value="Cyclophilin-like"/>
    <property type="match status" value="1"/>
</dbReference>
<dbReference type="InterPro" id="IPR002130">
    <property type="entry name" value="Cyclophilin-type_PPIase_dom"/>
</dbReference>
<dbReference type="AlphaFoldDB" id="A0A543PTE5"/>
<name>A0A543PTE5_9MICO</name>
<accession>A0A543PTE5</accession>
<feature type="domain" description="PPIase cyclophilin-type" evidence="3">
    <location>
        <begin position="104"/>
        <end position="254"/>
    </location>
</feature>
<evidence type="ECO:0000313" key="5">
    <source>
        <dbReference type="Proteomes" id="UP000320085"/>
    </source>
</evidence>
<comment type="function">
    <text evidence="1">PPIases accelerate the folding of proteins. It catalyzes the cis-trans isomerization of proline imidic peptide bonds in oligopeptides.</text>
</comment>
<dbReference type="GO" id="GO:0003755">
    <property type="term" value="F:peptidyl-prolyl cis-trans isomerase activity"/>
    <property type="evidence" value="ECO:0007669"/>
    <property type="project" value="InterPro"/>
</dbReference>
<dbReference type="Pfam" id="PF00160">
    <property type="entry name" value="Pro_isomerase"/>
    <property type="match status" value="1"/>
</dbReference>
<keyword evidence="4" id="KW-0413">Isomerase</keyword>
<dbReference type="Proteomes" id="UP000320085">
    <property type="component" value="Unassembled WGS sequence"/>
</dbReference>
<evidence type="ECO:0000259" key="3">
    <source>
        <dbReference type="PROSITE" id="PS50072"/>
    </source>
</evidence>
<dbReference type="InterPro" id="IPR029000">
    <property type="entry name" value="Cyclophilin-like_dom_sf"/>
</dbReference>
<dbReference type="PANTHER" id="PTHR45625">
    <property type="entry name" value="PEPTIDYL-PROLYL CIS-TRANS ISOMERASE-RELATED"/>
    <property type="match status" value="1"/>
</dbReference>
<evidence type="ECO:0000313" key="4">
    <source>
        <dbReference type="EMBL" id="TQN47352.1"/>
    </source>
</evidence>
<sequence length="257" mass="25994">MSGAGERQPPPAVPSLRTAVLLVLAALGAAAALLLVSTWTGDPSPGSPTSSPTPATTPPGRAAGAVTCSAPPPTPATVPHLASAPAPAIAAGARWRATLTTTCGVIRLELDGAAAPATVASFVTLARSGYWSDSVCHRLTTRQAATGFLQCGDPTGRSLGDPGYGLPLENAPPGGHYVRGMVGMARGDDVRGTAGEFLMVHRDFTVTAGAPVYSVFGRVVEGQEIIDHIAAQGGEDTRPDAPPFTSISVLTVSVVRD</sequence>
<organism evidence="4 5">
    <name type="scientific">Humibacillus xanthopallidus</name>
    <dbReference type="NCBI Taxonomy" id="412689"/>
    <lineage>
        <taxon>Bacteria</taxon>
        <taxon>Bacillati</taxon>
        <taxon>Actinomycetota</taxon>
        <taxon>Actinomycetes</taxon>
        <taxon>Micrococcales</taxon>
        <taxon>Intrasporangiaceae</taxon>
        <taxon>Humibacillus</taxon>
    </lineage>
</organism>